<dbReference type="EMBL" id="JADWYS010000001">
    <property type="protein sequence ID" value="MBG9387020.1"/>
    <property type="molecule type" value="Genomic_DNA"/>
</dbReference>
<dbReference type="Gene3D" id="1.20.58.320">
    <property type="entry name" value="TPR-like"/>
    <property type="match status" value="1"/>
</dbReference>
<proteinExistence type="predicted"/>
<gene>
    <name evidence="1" type="ORF">I5803_03190</name>
</gene>
<reference evidence="1" key="1">
    <citation type="submission" date="2020-11" db="EMBL/GenBank/DDBJ databases">
        <title>Bacterial whole genome sequence for Caenimonas sp. DR4.4.</title>
        <authorList>
            <person name="Le V."/>
            <person name="Ko S.-R."/>
            <person name="Ahn C.-Y."/>
            <person name="Oh H.-M."/>
        </authorList>
    </citation>
    <scope>NUCLEOTIDE SEQUENCE</scope>
    <source>
        <strain evidence="1">DR4.4</strain>
    </source>
</reference>
<protein>
    <submittedName>
        <fullName evidence="1">DUF924 family protein</fullName>
    </submittedName>
</protein>
<sequence length="183" mass="20501">MTSSPDKAWAPVLAFWREAGPSKWFKKDAAFDDRFRGAFLARHEAAARGELDGWAQSAEGALALLILLDQFPRNSFRGTPRMFATDGKARDIARQSLAAGWDVQVPPELRNFFYLPLMHSEALADQDRAVALTQALGGEHQRFALMHRDIIARFGRFPHRNAVLGRSTTQEEQRFLDEGGFAG</sequence>
<keyword evidence="2" id="KW-1185">Reference proteome</keyword>
<dbReference type="Proteomes" id="UP000651050">
    <property type="component" value="Unassembled WGS sequence"/>
</dbReference>
<dbReference type="InterPro" id="IPR010323">
    <property type="entry name" value="DUF924"/>
</dbReference>
<name>A0A931MG63_9BURK</name>
<accession>A0A931MG63</accession>
<dbReference type="Gene3D" id="1.25.40.10">
    <property type="entry name" value="Tetratricopeptide repeat domain"/>
    <property type="match status" value="1"/>
</dbReference>
<comment type="caution">
    <text evidence="1">The sequence shown here is derived from an EMBL/GenBank/DDBJ whole genome shotgun (WGS) entry which is preliminary data.</text>
</comment>
<dbReference type="RefSeq" id="WP_196984970.1">
    <property type="nucleotide sequence ID" value="NZ_JADWYS010000001.1"/>
</dbReference>
<organism evidence="1 2">
    <name type="scientific">Caenimonas aquaedulcis</name>
    <dbReference type="NCBI Taxonomy" id="2793270"/>
    <lineage>
        <taxon>Bacteria</taxon>
        <taxon>Pseudomonadati</taxon>
        <taxon>Pseudomonadota</taxon>
        <taxon>Betaproteobacteria</taxon>
        <taxon>Burkholderiales</taxon>
        <taxon>Comamonadaceae</taxon>
        <taxon>Caenimonas</taxon>
    </lineage>
</organism>
<dbReference type="Pfam" id="PF06041">
    <property type="entry name" value="DUF924"/>
    <property type="match status" value="1"/>
</dbReference>
<dbReference type="InterPro" id="IPR011990">
    <property type="entry name" value="TPR-like_helical_dom_sf"/>
</dbReference>
<dbReference type="AlphaFoldDB" id="A0A931MG63"/>
<evidence type="ECO:0000313" key="2">
    <source>
        <dbReference type="Proteomes" id="UP000651050"/>
    </source>
</evidence>
<evidence type="ECO:0000313" key="1">
    <source>
        <dbReference type="EMBL" id="MBG9387020.1"/>
    </source>
</evidence>
<dbReference type="SUPFAM" id="SSF48452">
    <property type="entry name" value="TPR-like"/>
    <property type="match status" value="1"/>
</dbReference>